<evidence type="ECO:0000313" key="1">
    <source>
        <dbReference type="EMBL" id="MBP1872216.1"/>
    </source>
</evidence>
<dbReference type="EMBL" id="JAGGJR010000002">
    <property type="protein sequence ID" value="MBP1872216.1"/>
    <property type="molecule type" value="Genomic_DNA"/>
</dbReference>
<proteinExistence type="predicted"/>
<protein>
    <submittedName>
        <fullName evidence="1">Outer membrane protein OmpA-like peptidoglycan-associated protein</fullName>
    </submittedName>
</protein>
<name>A0ACC5SU63_ENSAD</name>
<keyword evidence="2" id="KW-1185">Reference proteome</keyword>
<sequence length="274" mass="30396">MLAALYLHNRRAEHSFDLVPVAIVSLGAGIVLFLGYLLVRRLLTYRCVDDENEYLGGIRLQPDAKSVLAGNFAGLPEERQIKVGPPPKTVQAYFCRSERDDPTWIWTKGSLDAAWWLIVVLYVVTMLALATGLCAMALELHEDQIEVTETATERVVSIPTTLLFDFDSATIAKGSDGYLETVARMIADANVQKVRVIGHTDGFGEEAYNQRLSEQRALAVKDWLAGRGGLASVNFEVSGVGEKEPKHRETDEKGQDQPEARHANRRVEVIFSKP</sequence>
<organism evidence="1 2">
    <name type="scientific">Ensifer adhaerens</name>
    <name type="common">Sinorhizobium morelense</name>
    <dbReference type="NCBI Taxonomy" id="106592"/>
    <lineage>
        <taxon>Bacteria</taxon>
        <taxon>Pseudomonadati</taxon>
        <taxon>Pseudomonadota</taxon>
        <taxon>Alphaproteobacteria</taxon>
        <taxon>Hyphomicrobiales</taxon>
        <taxon>Rhizobiaceae</taxon>
        <taxon>Sinorhizobium/Ensifer group</taxon>
        <taxon>Ensifer</taxon>
    </lineage>
</organism>
<accession>A0ACC5SU63</accession>
<gene>
    <name evidence="1" type="ORF">J2Z19_001928</name>
</gene>
<dbReference type="Proteomes" id="UP000823773">
    <property type="component" value="Unassembled WGS sequence"/>
</dbReference>
<reference evidence="1" key="1">
    <citation type="submission" date="2021-03" db="EMBL/GenBank/DDBJ databases">
        <title>Genomic Encyclopedia of Type Strains, Phase IV (KMG-IV): sequencing the most valuable type-strain genomes for metagenomic binning, comparative biology and taxonomic classification.</title>
        <authorList>
            <person name="Goeker M."/>
        </authorList>
    </citation>
    <scope>NUCLEOTIDE SEQUENCE</scope>
    <source>
        <strain evidence="1">DSM 18131</strain>
    </source>
</reference>
<evidence type="ECO:0000313" key="2">
    <source>
        <dbReference type="Proteomes" id="UP000823773"/>
    </source>
</evidence>
<comment type="caution">
    <text evidence="1">The sequence shown here is derived from an EMBL/GenBank/DDBJ whole genome shotgun (WGS) entry which is preliminary data.</text>
</comment>